<dbReference type="Ensembl" id="ENSFCTT00005026263.1">
    <property type="protein sequence ID" value="ENSFCTP00005017034.1"/>
    <property type="gene ID" value="ENSFCTG00005009417.1"/>
</dbReference>
<reference evidence="1 2" key="1">
    <citation type="submission" date="2021-02" db="EMBL/GenBank/DDBJ databases">
        <title>Safari Cat Assemblies.</title>
        <authorList>
            <person name="Bredemeyer K.R."/>
            <person name="Murphy W.J."/>
        </authorList>
    </citation>
    <scope>NUCLEOTIDE SEQUENCE [LARGE SCALE GENOMIC DNA]</scope>
</reference>
<reference evidence="1" key="3">
    <citation type="submission" date="2025-09" db="UniProtKB">
        <authorList>
            <consortium name="Ensembl"/>
        </authorList>
    </citation>
    <scope>IDENTIFICATION</scope>
    <source>
        <strain evidence="1">breed Abyssinian</strain>
    </source>
</reference>
<proteinExistence type="predicted"/>
<evidence type="ECO:0000313" key="1">
    <source>
        <dbReference type="Ensembl" id="ENSFCTP00005017034.1"/>
    </source>
</evidence>
<reference evidence="1" key="2">
    <citation type="submission" date="2025-08" db="UniProtKB">
        <authorList>
            <consortium name="Ensembl"/>
        </authorList>
    </citation>
    <scope>IDENTIFICATION</scope>
    <source>
        <strain evidence="1">breed Abyssinian</strain>
    </source>
</reference>
<accession>A0ABI7X3B1</accession>
<protein>
    <submittedName>
        <fullName evidence="1">Uncharacterized protein</fullName>
    </submittedName>
</protein>
<keyword evidence="2" id="KW-1185">Reference proteome</keyword>
<name>A0ABI7X3B1_FELCA</name>
<dbReference type="Proteomes" id="UP000823872">
    <property type="component" value="Chromosome A3"/>
</dbReference>
<evidence type="ECO:0000313" key="2">
    <source>
        <dbReference type="Proteomes" id="UP000823872"/>
    </source>
</evidence>
<organism evidence="1 2">
    <name type="scientific">Felis catus</name>
    <name type="common">Cat</name>
    <name type="synonym">Felis silvestris catus</name>
    <dbReference type="NCBI Taxonomy" id="9685"/>
    <lineage>
        <taxon>Eukaryota</taxon>
        <taxon>Metazoa</taxon>
        <taxon>Chordata</taxon>
        <taxon>Craniata</taxon>
        <taxon>Vertebrata</taxon>
        <taxon>Euteleostomi</taxon>
        <taxon>Mammalia</taxon>
        <taxon>Eutheria</taxon>
        <taxon>Laurasiatheria</taxon>
        <taxon>Carnivora</taxon>
        <taxon>Feliformia</taxon>
        <taxon>Felidae</taxon>
        <taxon>Felinae</taxon>
        <taxon>Felis</taxon>
    </lineage>
</organism>
<sequence>MITFFSLDIGHNSNMMYIYKRPYVHFPTIFLRQNCDHMCIIKIVFNPLPMKIFWKKKLALYIQFLKDKESALYFVEVSILYKTIYVDPLLFSADN</sequence>
<dbReference type="GeneTree" id="ENSGT00900000143081"/>